<dbReference type="Proteomes" id="UP000036027">
    <property type="component" value="Unassembled WGS sequence"/>
</dbReference>
<evidence type="ECO:0000256" key="2">
    <source>
        <dbReference type="ARBA" id="ARBA00013855"/>
    </source>
</evidence>
<dbReference type="InterPro" id="IPR042177">
    <property type="entry name" value="Cell/Rod_1"/>
</dbReference>
<comment type="function">
    <text evidence="5">Involved in formation and maintenance of cell shape.</text>
</comment>
<protein>
    <recommendedName>
        <fullName evidence="2 5">Cell shape-determining protein MreC</fullName>
    </recommendedName>
    <alternativeName>
        <fullName evidence="4 5">Cell shape protein MreC</fullName>
    </alternativeName>
</protein>
<dbReference type="Gene3D" id="2.40.10.350">
    <property type="entry name" value="Rod shape-determining protein MreC, domain 2"/>
    <property type="match status" value="1"/>
</dbReference>
<dbReference type="EMBL" id="JTDO01000020">
    <property type="protein sequence ID" value="KLT72097.1"/>
    <property type="molecule type" value="Genomic_DNA"/>
</dbReference>
<dbReference type="InterPro" id="IPR055342">
    <property type="entry name" value="MreC_beta-barrel_core"/>
</dbReference>
<gene>
    <name evidence="7" type="ORF">PL75_09870</name>
</gene>
<comment type="similarity">
    <text evidence="1 5">Belongs to the MreC family.</text>
</comment>
<dbReference type="PANTHER" id="PTHR34138:SF1">
    <property type="entry name" value="CELL SHAPE-DETERMINING PROTEIN MREC"/>
    <property type="match status" value="1"/>
</dbReference>
<feature type="domain" description="Rod shape-determining protein MreC beta-barrel core" evidence="6">
    <location>
        <begin position="127"/>
        <end position="269"/>
    </location>
</feature>
<dbReference type="RefSeq" id="WP_047761772.1">
    <property type="nucleotide sequence ID" value="NZ_CP091510.1"/>
</dbReference>
<evidence type="ECO:0000313" key="8">
    <source>
        <dbReference type="Proteomes" id="UP000036027"/>
    </source>
</evidence>
<evidence type="ECO:0000256" key="5">
    <source>
        <dbReference type="PIRNR" id="PIRNR038471"/>
    </source>
</evidence>
<evidence type="ECO:0000256" key="4">
    <source>
        <dbReference type="ARBA" id="ARBA00032089"/>
    </source>
</evidence>
<dbReference type="Gene3D" id="2.40.10.340">
    <property type="entry name" value="Rod shape-determining protein MreC, domain 1"/>
    <property type="match status" value="1"/>
</dbReference>
<name>A0A0J0YPN9_9NEIS</name>
<organism evidence="7 8">
    <name type="scientific">Neisseria arctica</name>
    <dbReference type="NCBI Taxonomy" id="1470200"/>
    <lineage>
        <taxon>Bacteria</taxon>
        <taxon>Pseudomonadati</taxon>
        <taxon>Pseudomonadota</taxon>
        <taxon>Betaproteobacteria</taxon>
        <taxon>Neisseriales</taxon>
        <taxon>Neisseriaceae</taxon>
        <taxon>Neisseria</taxon>
    </lineage>
</organism>
<keyword evidence="3 5" id="KW-0133">Cell shape</keyword>
<proteinExistence type="inferred from homology"/>
<dbReference type="OrthoDB" id="9808025at2"/>
<evidence type="ECO:0000313" key="7">
    <source>
        <dbReference type="EMBL" id="KLT72097.1"/>
    </source>
</evidence>
<accession>A0A0J0YPN9</accession>
<dbReference type="PIRSF" id="PIRSF038471">
    <property type="entry name" value="MreC"/>
    <property type="match status" value="1"/>
</dbReference>
<dbReference type="NCBIfam" id="TIGR00219">
    <property type="entry name" value="mreC"/>
    <property type="match status" value="1"/>
</dbReference>
<dbReference type="InterPro" id="IPR042175">
    <property type="entry name" value="Cell/Rod_MreC_2"/>
</dbReference>
<evidence type="ECO:0000256" key="3">
    <source>
        <dbReference type="ARBA" id="ARBA00022960"/>
    </source>
</evidence>
<dbReference type="GO" id="GO:0005886">
    <property type="term" value="C:plasma membrane"/>
    <property type="evidence" value="ECO:0007669"/>
    <property type="project" value="TreeGrafter"/>
</dbReference>
<dbReference type="Pfam" id="PF04085">
    <property type="entry name" value="MreC"/>
    <property type="match status" value="1"/>
</dbReference>
<dbReference type="PATRIC" id="fig|1470200.3.peg.1232"/>
<sequence length="294" mass="31995">MAEQSLDFARKGIRPASKLILLSITSIVLMMLDTRYAAVQQIKGYAATLLYPLQWLANQPVRLYDYTSSFVNTQTSLISEQKKLQEENSRLKLIAHQTETLRLELNELKKLAALQANGIQTVTSAEVISNGKDPLSDKLIINKGTQAGLYNGDAVIDQNGLIGQITQAQALSAELTLITNSQTVIPVMVSRTGVRSLVYGTGGAISLRYFPVDADLRLGDILLTSGLDSVYPPGIPVAKVEDLTRASGTPYYRVTLAPMAAFRSSKYVLTLPQKTDRLMPEAQTGTPPSQPAVQ</sequence>
<dbReference type="STRING" id="1470200.PL75_09870"/>
<comment type="caution">
    <text evidence="7">The sequence shown here is derived from an EMBL/GenBank/DDBJ whole genome shotgun (WGS) entry which is preliminary data.</text>
</comment>
<dbReference type="GO" id="GO:0008360">
    <property type="term" value="P:regulation of cell shape"/>
    <property type="evidence" value="ECO:0007669"/>
    <property type="project" value="UniProtKB-KW"/>
</dbReference>
<dbReference type="InterPro" id="IPR007221">
    <property type="entry name" value="MreC"/>
</dbReference>
<evidence type="ECO:0000259" key="6">
    <source>
        <dbReference type="Pfam" id="PF04085"/>
    </source>
</evidence>
<dbReference type="AlphaFoldDB" id="A0A0J0YPN9"/>
<evidence type="ECO:0000256" key="1">
    <source>
        <dbReference type="ARBA" id="ARBA00009369"/>
    </source>
</evidence>
<dbReference type="PANTHER" id="PTHR34138">
    <property type="entry name" value="CELL SHAPE-DETERMINING PROTEIN MREC"/>
    <property type="match status" value="1"/>
</dbReference>
<keyword evidence="8" id="KW-1185">Reference proteome</keyword>
<reference evidence="7 8" key="1">
    <citation type="submission" date="2014-11" db="EMBL/GenBank/DDBJ databases">
        <title>Genome of a novel goose pathogen.</title>
        <authorList>
            <person name="Hansen C.M."/>
            <person name="Hueffer K."/>
            <person name="Choi S.C."/>
        </authorList>
    </citation>
    <scope>NUCLEOTIDE SEQUENCE [LARGE SCALE GENOMIC DNA]</scope>
    <source>
        <strain evidence="7 8">KH1503</strain>
    </source>
</reference>